<evidence type="ECO:0000256" key="4">
    <source>
        <dbReference type="ARBA" id="ARBA00023125"/>
    </source>
</evidence>
<proteinExistence type="inferred from homology"/>
<dbReference type="PANTHER" id="PTHR33217">
    <property type="entry name" value="TRANSPOSASE FOR INSERTION SEQUENCE ELEMENT IS1081"/>
    <property type="match status" value="1"/>
</dbReference>
<dbReference type="RefSeq" id="WP_053907500.1">
    <property type="nucleotide sequence ID" value="NZ_CAWMUS010000009.1"/>
</dbReference>
<evidence type="ECO:0000256" key="5">
    <source>
        <dbReference type="ARBA" id="ARBA00023172"/>
    </source>
</evidence>
<keyword evidence="4 6" id="KW-0238">DNA-binding</keyword>
<evidence type="ECO:0000256" key="6">
    <source>
        <dbReference type="RuleBase" id="RU365089"/>
    </source>
</evidence>
<evidence type="ECO:0000256" key="2">
    <source>
        <dbReference type="ARBA" id="ARBA00010961"/>
    </source>
</evidence>
<keyword evidence="8" id="KW-1185">Reference proteome</keyword>
<dbReference type="GO" id="GO:0006313">
    <property type="term" value="P:DNA transposition"/>
    <property type="evidence" value="ECO:0007669"/>
    <property type="project" value="UniProtKB-UniRule"/>
</dbReference>
<dbReference type="EMBL" id="LGAA01000009">
    <property type="protein sequence ID" value="KPD03617.1"/>
    <property type="molecule type" value="Genomic_DNA"/>
</dbReference>
<comment type="similarity">
    <text evidence="2 6">Belongs to the transposase mutator family.</text>
</comment>
<name>A0A0N0ZAQ8_9GAMM</name>
<keyword evidence="3 6" id="KW-0815">Transposition</keyword>
<comment type="function">
    <text evidence="1 6">Required for the transposition of the insertion element.</text>
</comment>
<keyword evidence="6" id="KW-0814">Transposable element</keyword>
<reference evidence="7 8" key="1">
    <citation type="submission" date="2015-07" db="EMBL/GenBank/DDBJ databases">
        <title>ATOL: Assembling a taxonomically balanced genome-scale reconstruction of the evolutionary history of the Enterobacteriaceae.</title>
        <authorList>
            <person name="Plunkett G.III."/>
            <person name="Neeno-Eckwall E.C."/>
            <person name="Glasner J.D."/>
            <person name="Perna N.T."/>
        </authorList>
    </citation>
    <scope>NUCLEOTIDE SEQUENCE [LARGE SCALE GENOMIC DNA]</scope>
    <source>
        <strain evidence="7 8">ATCC 35017</strain>
    </source>
</reference>
<evidence type="ECO:0000313" key="8">
    <source>
        <dbReference type="Proteomes" id="UP000053226"/>
    </source>
</evidence>
<dbReference type="GO" id="GO:0003677">
    <property type="term" value="F:DNA binding"/>
    <property type="evidence" value="ECO:0007669"/>
    <property type="project" value="UniProtKB-UniRule"/>
</dbReference>
<dbReference type="GO" id="GO:0004803">
    <property type="term" value="F:transposase activity"/>
    <property type="evidence" value="ECO:0007669"/>
    <property type="project" value="UniProtKB-UniRule"/>
</dbReference>
<keyword evidence="5 6" id="KW-0233">DNA recombination</keyword>
<gene>
    <name evidence="7" type="ORF">M992_0907</name>
</gene>
<accession>A0A0N0ZAQ8</accession>
<evidence type="ECO:0000313" key="7">
    <source>
        <dbReference type="EMBL" id="KPD03617.1"/>
    </source>
</evidence>
<dbReference type="AlphaFoldDB" id="A0A0N0ZAQ8"/>
<sequence>MQLEDIDSELIEPQDITFENITEKIIRLFMHNPDYEIIQREMNKKYGMSVSTKQISVIMSKLMPVMHQWQIRPLNQIYPFVWLYGVSYKTREARRYVNKMFYCVLALDLKGKKEVLGVYFSEKPQMTFWRSVFSDLKSRGVEDILIVNQNGSEGISEGINAVYPQSKMPLCIMDQLHISLKNIAIAQRQSFMIDVNQMLCAPSRSEIDEAWGIVEQQWEEIYPSIIQSWRRKWSQFEEYFDYPLRIRQGIYNTNMIESFHKKLSFLVNSRMIFPNEKNLMKLVYLGIMKIEKSSRVSVKEWHPVLSQLVLHFEGRLDKALF</sequence>
<organism evidence="7 8">
    <name type="scientific">Moellerella wisconsensis ATCC 35017</name>
    <dbReference type="NCBI Taxonomy" id="1354267"/>
    <lineage>
        <taxon>Bacteria</taxon>
        <taxon>Pseudomonadati</taxon>
        <taxon>Pseudomonadota</taxon>
        <taxon>Gammaproteobacteria</taxon>
        <taxon>Enterobacterales</taxon>
        <taxon>Morganellaceae</taxon>
        <taxon>Moellerella</taxon>
    </lineage>
</organism>
<evidence type="ECO:0000256" key="3">
    <source>
        <dbReference type="ARBA" id="ARBA00022578"/>
    </source>
</evidence>
<dbReference type="PANTHER" id="PTHR33217:SF8">
    <property type="entry name" value="MUTATOR FAMILY TRANSPOSASE"/>
    <property type="match status" value="1"/>
</dbReference>
<dbReference type="InterPro" id="IPR001207">
    <property type="entry name" value="Transposase_mutator"/>
</dbReference>
<dbReference type="Pfam" id="PF00872">
    <property type="entry name" value="Transposase_mut"/>
    <property type="match status" value="1"/>
</dbReference>
<protein>
    <recommendedName>
        <fullName evidence="6">Mutator family transposase</fullName>
    </recommendedName>
</protein>
<comment type="caution">
    <text evidence="7">The sequence shown here is derived from an EMBL/GenBank/DDBJ whole genome shotgun (WGS) entry which is preliminary data.</text>
</comment>
<dbReference type="Proteomes" id="UP000053226">
    <property type="component" value="Unassembled WGS sequence"/>
</dbReference>
<evidence type="ECO:0000256" key="1">
    <source>
        <dbReference type="ARBA" id="ARBA00002190"/>
    </source>
</evidence>